<dbReference type="PANTHER" id="PTHR12658">
    <property type="entry name" value="BETA-TUBULIN COFACTOR D"/>
    <property type="match status" value="1"/>
</dbReference>
<dbReference type="InterPro" id="IPR011989">
    <property type="entry name" value="ARM-like"/>
</dbReference>
<reference evidence="3" key="1">
    <citation type="submission" date="2017-11" db="EMBL/GenBank/DDBJ databases">
        <authorList>
            <person name="Lima N.C."/>
            <person name="Parody-Merino A.M."/>
            <person name="Battley P.F."/>
            <person name="Fidler A.E."/>
            <person name="Prosdocimi F."/>
        </authorList>
    </citation>
    <scope>NUCLEOTIDE SEQUENCE [LARGE SCALE GENOMIC DNA]</scope>
</reference>
<protein>
    <recommendedName>
        <fullName evidence="1">Tubulin-folding cofactor D ARM repeats domain-containing protein</fullName>
    </recommendedName>
</protein>
<reference evidence="3" key="2">
    <citation type="submission" date="2017-12" db="EMBL/GenBank/DDBJ databases">
        <title>Genome sequence of the Bar-tailed Godwit (Limosa lapponica baueri).</title>
        <authorList>
            <person name="Lima N.C.B."/>
            <person name="Parody-Merino A.M."/>
            <person name="Battley P.F."/>
            <person name="Fidler A.E."/>
            <person name="Prosdocimi F."/>
        </authorList>
    </citation>
    <scope>NUCLEOTIDE SEQUENCE [LARGE SCALE GENOMIC DNA]</scope>
</reference>
<dbReference type="GO" id="GO:0048487">
    <property type="term" value="F:beta-tubulin binding"/>
    <property type="evidence" value="ECO:0007669"/>
    <property type="project" value="InterPro"/>
</dbReference>
<dbReference type="Pfam" id="PF25767">
    <property type="entry name" value="ARM_TBCD_2nd"/>
    <property type="match status" value="1"/>
</dbReference>
<dbReference type="GO" id="GO:0007023">
    <property type="term" value="P:post-chaperonin tubulin folding pathway"/>
    <property type="evidence" value="ECO:0007669"/>
    <property type="project" value="InterPro"/>
</dbReference>
<dbReference type="EMBL" id="KZ509868">
    <property type="protein sequence ID" value="PKU33648.1"/>
    <property type="molecule type" value="Genomic_DNA"/>
</dbReference>
<dbReference type="GO" id="GO:0000226">
    <property type="term" value="P:microtubule cytoskeleton organization"/>
    <property type="evidence" value="ECO:0007669"/>
    <property type="project" value="TreeGrafter"/>
</dbReference>
<dbReference type="Proteomes" id="UP000233556">
    <property type="component" value="Unassembled WGS sequence"/>
</dbReference>
<keyword evidence="3" id="KW-1185">Reference proteome</keyword>
<dbReference type="InterPro" id="IPR058033">
    <property type="entry name" value="ARM_TBCD_2nd"/>
</dbReference>
<dbReference type="InterPro" id="IPR033162">
    <property type="entry name" value="TBCD"/>
</dbReference>
<dbReference type="OrthoDB" id="10253476at2759"/>
<dbReference type="Gene3D" id="1.25.10.10">
    <property type="entry name" value="Leucine-rich Repeat Variant"/>
    <property type="match status" value="1"/>
</dbReference>
<gene>
    <name evidence="2" type="ORF">llap_16047</name>
</gene>
<dbReference type="GO" id="GO:0034333">
    <property type="term" value="P:adherens junction assembly"/>
    <property type="evidence" value="ECO:0007669"/>
    <property type="project" value="TreeGrafter"/>
</dbReference>
<dbReference type="AlphaFoldDB" id="A0A2I0TIK9"/>
<dbReference type="SUPFAM" id="SSF48371">
    <property type="entry name" value="ARM repeat"/>
    <property type="match status" value="1"/>
</dbReference>
<dbReference type="PANTHER" id="PTHR12658:SF0">
    <property type="entry name" value="TUBULIN-SPECIFIC CHAPERONE D"/>
    <property type="match status" value="1"/>
</dbReference>
<feature type="domain" description="Tubulin-folding cofactor D ARM repeats" evidence="1">
    <location>
        <begin position="69"/>
        <end position="189"/>
    </location>
</feature>
<dbReference type="GO" id="GO:0007021">
    <property type="term" value="P:tubulin complex assembly"/>
    <property type="evidence" value="ECO:0007669"/>
    <property type="project" value="InterPro"/>
</dbReference>
<evidence type="ECO:0000313" key="3">
    <source>
        <dbReference type="Proteomes" id="UP000233556"/>
    </source>
</evidence>
<sequence>MADFLDWTLSMLSKSSFQTMEGTVVMNGMLQALAQLFKHGKREDCLPYAATVLECLDNCKLSESNQMVLRKLGMKLVQRLGMTFVKPKVAKWRYQRGCRSLAANLQAPGSVVQNQMMTVAANEADDEEEYDIPAEIENVVEQLLVGLKDKDTIVRWSAAKGIGRITGRLPKELADDVIGSLLDCFRFQNLLRHGCAKKEEEIVPNPSS</sequence>
<dbReference type="GO" id="GO:0070830">
    <property type="term" value="P:bicellular tight junction assembly"/>
    <property type="evidence" value="ECO:0007669"/>
    <property type="project" value="TreeGrafter"/>
</dbReference>
<dbReference type="GO" id="GO:0016328">
    <property type="term" value="C:lateral plasma membrane"/>
    <property type="evidence" value="ECO:0007669"/>
    <property type="project" value="TreeGrafter"/>
</dbReference>
<dbReference type="GO" id="GO:0005096">
    <property type="term" value="F:GTPase activator activity"/>
    <property type="evidence" value="ECO:0007669"/>
    <property type="project" value="InterPro"/>
</dbReference>
<evidence type="ECO:0000313" key="2">
    <source>
        <dbReference type="EMBL" id="PKU33648.1"/>
    </source>
</evidence>
<proteinExistence type="predicted"/>
<organism evidence="2 3">
    <name type="scientific">Limosa lapponica baueri</name>
    <dbReference type="NCBI Taxonomy" id="1758121"/>
    <lineage>
        <taxon>Eukaryota</taxon>
        <taxon>Metazoa</taxon>
        <taxon>Chordata</taxon>
        <taxon>Craniata</taxon>
        <taxon>Vertebrata</taxon>
        <taxon>Euteleostomi</taxon>
        <taxon>Archelosauria</taxon>
        <taxon>Archosauria</taxon>
        <taxon>Dinosauria</taxon>
        <taxon>Saurischia</taxon>
        <taxon>Theropoda</taxon>
        <taxon>Coelurosauria</taxon>
        <taxon>Aves</taxon>
        <taxon>Neognathae</taxon>
        <taxon>Neoaves</taxon>
        <taxon>Charadriiformes</taxon>
        <taxon>Scolopacidae</taxon>
        <taxon>Limosa</taxon>
    </lineage>
</organism>
<dbReference type="InterPro" id="IPR016024">
    <property type="entry name" value="ARM-type_fold"/>
</dbReference>
<evidence type="ECO:0000259" key="1">
    <source>
        <dbReference type="Pfam" id="PF25767"/>
    </source>
</evidence>
<name>A0A2I0TIK9_LIMLA</name>
<accession>A0A2I0TIK9</accession>